<dbReference type="AlphaFoldDB" id="A0A6M0IDE4"/>
<sequence>MSRTMLPAQLLFILSLLMGYAPKPVISSVELELITRGSQKSIRMDARKTQIRINDDTTTVTTPAKYWKQVLKNLKTVKLSKLATLKTSSERSQVDADYITHVRVQTSAHLYESPQFDRATPPRELTPLIKTLIDGIPSKNQSAFR</sequence>
<accession>A0A6M0IDE4</accession>
<keyword evidence="2" id="KW-1185">Reference proteome</keyword>
<gene>
    <name evidence="1" type="ORF">GK091_05300</name>
</gene>
<dbReference type="RefSeq" id="WP_164035562.1">
    <property type="nucleotide sequence ID" value="NZ_JAAGNZ010000001.1"/>
</dbReference>
<protein>
    <submittedName>
        <fullName evidence="1">Uncharacterized protein</fullName>
    </submittedName>
</protein>
<comment type="caution">
    <text evidence="1">The sequence shown here is derived from an EMBL/GenBank/DDBJ whole genome shotgun (WGS) entry which is preliminary data.</text>
</comment>
<reference evidence="1 2" key="1">
    <citation type="submission" date="2020-02" db="EMBL/GenBank/DDBJ databases">
        <title>Draft genome sequence of two Spirosoma agri KCTC 52727 and Spirosoma terrae KCTC 52035.</title>
        <authorList>
            <person name="Rojas J."/>
            <person name="Ambika Manirajan B."/>
            <person name="Ratering S."/>
            <person name="Suarez C."/>
            <person name="Schnell S."/>
        </authorList>
    </citation>
    <scope>NUCLEOTIDE SEQUENCE [LARGE SCALE GENOMIC DNA]</scope>
    <source>
        <strain evidence="1 2">KCTC 52727</strain>
    </source>
</reference>
<dbReference type="Proteomes" id="UP000477386">
    <property type="component" value="Unassembled WGS sequence"/>
</dbReference>
<evidence type="ECO:0000313" key="1">
    <source>
        <dbReference type="EMBL" id="NEU66290.1"/>
    </source>
</evidence>
<evidence type="ECO:0000313" key="2">
    <source>
        <dbReference type="Proteomes" id="UP000477386"/>
    </source>
</evidence>
<organism evidence="1 2">
    <name type="scientific">Spirosoma agri</name>
    <dbReference type="NCBI Taxonomy" id="1987381"/>
    <lineage>
        <taxon>Bacteria</taxon>
        <taxon>Pseudomonadati</taxon>
        <taxon>Bacteroidota</taxon>
        <taxon>Cytophagia</taxon>
        <taxon>Cytophagales</taxon>
        <taxon>Cytophagaceae</taxon>
        <taxon>Spirosoma</taxon>
    </lineage>
</organism>
<dbReference type="EMBL" id="JAAGNZ010000001">
    <property type="protein sequence ID" value="NEU66290.1"/>
    <property type="molecule type" value="Genomic_DNA"/>
</dbReference>
<name>A0A6M0IDE4_9BACT</name>
<proteinExistence type="predicted"/>